<gene>
    <name evidence="3" type="ORF">NCTC11820_00570</name>
</gene>
<name>A0A2X2YIH4_9ACTO</name>
<dbReference type="GeneID" id="55564287"/>
<keyword evidence="2" id="KW-0472">Membrane</keyword>
<evidence type="ECO:0000256" key="2">
    <source>
        <dbReference type="SAM" id="Phobius"/>
    </source>
</evidence>
<evidence type="ECO:0000313" key="3">
    <source>
        <dbReference type="EMBL" id="SQB64236.1"/>
    </source>
</evidence>
<feature type="transmembrane region" description="Helical" evidence="2">
    <location>
        <begin position="382"/>
        <end position="402"/>
    </location>
</feature>
<keyword evidence="2" id="KW-1133">Transmembrane helix</keyword>
<feature type="transmembrane region" description="Helical" evidence="2">
    <location>
        <begin position="293"/>
        <end position="314"/>
    </location>
</feature>
<dbReference type="Proteomes" id="UP000250245">
    <property type="component" value="Unassembled WGS sequence"/>
</dbReference>
<feature type="transmembrane region" description="Helical" evidence="2">
    <location>
        <begin position="351"/>
        <end position="370"/>
    </location>
</feature>
<feature type="transmembrane region" description="Helical" evidence="2">
    <location>
        <begin position="156"/>
        <end position="173"/>
    </location>
</feature>
<proteinExistence type="predicted"/>
<keyword evidence="2" id="KW-0812">Transmembrane</keyword>
<dbReference type="InterPro" id="IPR045931">
    <property type="entry name" value="DUF6350"/>
</dbReference>
<feature type="transmembrane region" description="Helical" evidence="2">
    <location>
        <begin position="208"/>
        <end position="227"/>
    </location>
</feature>
<sequence>MDARSNRPGQRPPTRPGRRQRRVNTAPEGQTLPVDSSEVGSGLPAPATGTAGLNTAESFRHPDFRSAFRAVFHKPTRAELFPAGTWRSLWLGFQAWAISWAVLVLLAIAVWTPSATTPSEKGTKWSDALAVGNAIFAVAFRAEFSSETMRFSLTPWGFTLLMGLLLAASLRTAKPSNPAALGWGLAAFLIPCWGCLCFAAISLVVWRAVIFSLCFAAVVFFAVARHQTWWNLTAFFPEGEPWPWLSLAGRCLRVLARGGMVLSAIFLVAGMFTGWEQMRTIWIGLKPDALGSVAMVLAILAYLPTLLVWGAAWITGPGITLGQGTVFSPGQVIGGDLPPVPVLAWLPDGPVGWWPLIFPVLLAIGLGLYLGGRHQLELADTALSLALFLAGLLLGGLLIVWFVSGSLGPGRLVNVGPLGSTLYAGVLAWGVPFVVTALLNHPWTREATRRFAVRVSGKNPQALPTARIDL</sequence>
<reference evidence="3 4" key="1">
    <citation type="submission" date="2018-06" db="EMBL/GenBank/DDBJ databases">
        <authorList>
            <consortium name="Pathogen Informatics"/>
            <person name="Doyle S."/>
        </authorList>
    </citation>
    <scope>NUCLEOTIDE SEQUENCE [LARGE SCALE GENOMIC DNA]</scope>
    <source>
        <strain evidence="3 4">NCTC11820</strain>
    </source>
</reference>
<dbReference type="Pfam" id="PF19877">
    <property type="entry name" value="DUF6350"/>
    <property type="match status" value="1"/>
</dbReference>
<feature type="transmembrane region" description="Helical" evidence="2">
    <location>
        <begin position="422"/>
        <end position="440"/>
    </location>
</feature>
<accession>A0A2X2YIH4</accession>
<dbReference type="EMBL" id="UASJ01000001">
    <property type="protein sequence ID" value="SQB64236.1"/>
    <property type="molecule type" value="Genomic_DNA"/>
</dbReference>
<feature type="transmembrane region" description="Helical" evidence="2">
    <location>
        <begin position="247"/>
        <end position="272"/>
    </location>
</feature>
<protein>
    <submittedName>
        <fullName evidence="3">Uncharacterized protein</fullName>
    </submittedName>
</protein>
<dbReference type="AlphaFoldDB" id="A0A2X2YIH4"/>
<feature type="transmembrane region" description="Helical" evidence="2">
    <location>
        <begin position="89"/>
        <end position="113"/>
    </location>
</feature>
<evidence type="ECO:0000313" key="4">
    <source>
        <dbReference type="Proteomes" id="UP000250245"/>
    </source>
</evidence>
<organism evidence="3 4">
    <name type="scientific">Mobiluncus curtisii</name>
    <dbReference type="NCBI Taxonomy" id="2051"/>
    <lineage>
        <taxon>Bacteria</taxon>
        <taxon>Bacillati</taxon>
        <taxon>Actinomycetota</taxon>
        <taxon>Actinomycetes</taxon>
        <taxon>Actinomycetales</taxon>
        <taxon>Actinomycetaceae</taxon>
        <taxon>Mobiluncus</taxon>
    </lineage>
</organism>
<feature type="transmembrane region" description="Helical" evidence="2">
    <location>
        <begin position="125"/>
        <end position="144"/>
    </location>
</feature>
<evidence type="ECO:0000256" key="1">
    <source>
        <dbReference type="SAM" id="MobiDB-lite"/>
    </source>
</evidence>
<feature type="region of interest" description="Disordered" evidence="1">
    <location>
        <begin position="1"/>
        <end position="55"/>
    </location>
</feature>
<dbReference type="RefSeq" id="WP_236589571.1">
    <property type="nucleotide sequence ID" value="NZ_CP068112.1"/>
</dbReference>
<feature type="transmembrane region" description="Helical" evidence="2">
    <location>
        <begin position="179"/>
        <end position="201"/>
    </location>
</feature>